<proteinExistence type="predicted"/>
<sequence length="78" mass="8890">MTEEFCSGWTCLPVITCSRLLQSHLLHQPRSSERGSRQPLHWPISHFYNEQHGSARTGIDHSNTDSTQQKQLTQGSEV</sequence>
<evidence type="ECO:0000256" key="1">
    <source>
        <dbReference type="SAM" id="MobiDB-lite"/>
    </source>
</evidence>
<keyword evidence="3" id="KW-1185">Reference proteome</keyword>
<protein>
    <submittedName>
        <fullName evidence="2">Uncharacterized protein</fullName>
    </submittedName>
</protein>
<feature type="region of interest" description="Disordered" evidence="1">
    <location>
        <begin position="27"/>
        <end position="78"/>
    </location>
</feature>
<gene>
    <name evidence="2" type="ORF">Cadr_000018968</name>
</gene>
<feature type="compositionally biased region" description="Polar residues" evidence="1">
    <location>
        <begin position="64"/>
        <end position="78"/>
    </location>
</feature>
<dbReference type="AlphaFoldDB" id="A0A5N4D3Y6"/>
<dbReference type="Proteomes" id="UP000299084">
    <property type="component" value="Unassembled WGS sequence"/>
</dbReference>
<comment type="caution">
    <text evidence="2">The sequence shown here is derived from an EMBL/GenBank/DDBJ whole genome shotgun (WGS) entry which is preliminary data.</text>
</comment>
<dbReference type="EMBL" id="JWIN03000016">
    <property type="protein sequence ID" value="KAB1265833.1"/>
    <property type="molecule type" value="Genomic_DNA"/>
</dbReference>
<evidence type="ECO:0000313" key="3">
    <source>
        <dbReference type="Proteomes" id="UP000299084"/>
    </source>
</evidence>
<accession>A0A5N4D3Y6</accession>
<name>A0A5N4D3Y6_CAMDR</name>
<organism evidence="2 3">
    <name type="scientific">Camelus dromedarius</name>
    <name type="common">Dromedary</name>
    <name type="synonym">Arabian camel</name>
    <dbReference type="NCBI Taxonomy" id="9838"/>
    <lineage>
        <taxon>Eukaryota</taxon>
        <taxon>Metazoa</taxon>
        <taxon>Chordata</taxon>
        <taxon>Craniata</taxon>
        <taxon>Vertebrata</taxon>
        <taxon>Euteleostomi</taxon>
        <taxon>Mammalia</taxon>
        <taxon>Eutheria</taxon>
        <taxon>Laurasiatheria</taxon>
        <taxon>Artiodactyla</taxon>
        <taxon>Tylopoda</taxon>
        <taxon>Camelidae</taxon>
        <taxon>Camelus</taxon>
    </lineage>
</organism>
<evidence type="ECO:0000313" key="2">
    <source>
        <dbReference type="EMBL" id="KAB1265833.1"/>
    </source>
</evidence>
<reference evidence="2 3" key="1">
    <citation type="journal article" date="2019" name="Mol. Ecol. Resour.">
        <title>Improving Illumina assemblies with Hi-C and long reads: an example with the North African dromedary.</title>
        <authorList>
            <person name="Elbers J.P."/>
            <person name="Rogers M.F."/>
            <person name="Perelman P.L."/>
            <person name="Proskuryakova A.A."/>
            <person name="Serdyukova N.A."/>
            <person name="Johnson W.E."/>
            <person name="Horin P."/>
            <person name="Corander J."/>
            <person name="Murphy D."/>
            <person name="Burger P.A."/>
        </authorList>
    </citation>
    <scope>NUCLEOTIDE SEQUENCE [LARGE SCALE GENOMIC DNA]</scope>
    <source>
        <strain evidence="2">Drom800</strain>
        <tissue evidence="2">Blood</tissue>
    </source>
</reference>